<evidence type="ECO:0000313" key="2">
    <source>
        <dbReference type="Proteomes" id="UP000193942"/>
    </source>
</evidence>
<gene>
    <name evidence="1" type="ORF">ECXG_05206</name>
</gene>
<dbReference type="Proteomes" id="UP000193942">
    <property type="component" value="Unassembled WGS sequence"/>
</dbReference>
<dbReference type="EMBL" id="ADIZ01000044">
    <property type="protein sequence ID" value="OSK88433.1"/>
    <property type="molecule type" value="Genomic_DNA"/>
</dbReference>
<proteinExistence type="predicted"/>
<protein>
    <submittedName>
        <fullName evidence="1">Uncharacterized protein</fullName>
    </submittedName>
</protein>
<dbReference type="AlphaFoldDB" id="A0A1X3IUR2"/>
<reference evidence="1 2" key="1">
    <citation type="submission" date="2010-04" db="EMBL/GenBank/DDBJ databases">
        <title>The Genome Sequence of Escherichia coli TA447.</title>
        <authorList>
            <consortium name="The Broad Institute Genome Sequencing Platform"/>
            <consortium name="The Broad Institute Genome Sequencing Center for Infectious Disease"/>
            <person name="Feldgarden M."/>
            <person name="Gordon D.M."/>
            <person name="Johnson J.R."/>
            <person name="Johnston B.D."/>
            <person name="Young S."/>
            <person name="Zeng Q."/>
            <person name="Koehrsen M."/>
            <person name="Alvarado L."/>
            <person name="Berlin A.M."/>
            <person name="Borenstein D."/>
            <person name="Chapman S.B."/>
            <person name="Chen Z."/>
            <person name="Engels R."/>
            <person name="Freedman E."/>
            <person name="Gellesch M."/>
            <person name="Goldberg J."/>
            <person name="Griggs A."/>
            <person name="Gujja S."/>
            <person name="Heilman E.R."/>
            <person name="Heiman D.I."/>
            <person name="Hepburn T.A."/>
            <person name="Howarth C."/>
            <person name="Jen D."/>
            <person name="Larson L."/>
            <person name="Mehta T."/>
            <person name="Park D."/>
            <person name="Pearson M."/>
            <person name="Richards J."/>
            <person name="Roberts A."/>
            <person name="Saif S."/>
            <person name="Shea T.D."/>
            <person name="Shenoy N."/>
            <person name="Sisk P."/>
            <person name="Stolte C."/>
            <person name="Sykes S.N."/>
            <person name="Walk T."/>
            <person name="White J."/>
            <person name="Yandava C."/>
            <person name="Haas B."/>
            <person name="Henn M.R."/>
            <person name="Nusbaum C."/>
            <person name="Birren B."/>
        </authorList>
    </citation>
    <scope>NUCLEOTIDE SEQUENCE [LARGE SCALE GENOMIC DNA]</scope>
    <source>
        <strain evidence="1 2">TA447</strain>
    </source>
</reference>
<organism evidence="1 2">
    <name type="scientific">Escherichia coli TA447</name>
    <dbReference type="NCBI Taxonomy" id="656447"/>
    <lineage>
        <taxon>Bacteria</taxon>
        <taxon>Pseudomonadati</taxon>
        <taxon>Pseudomonadota</taxon>
        <taxon>Gammaproteobacteria</taxon>
        <taxon>Enterobacterales</taxon>
        <taxon>Enterobacteriaceae</taxon>
        <taxon>Escherichia</taxon>
    </lineage>
</organism>
<sequence>MKNARLLKALCFFMVVPSAGMLSRAKSFFLVSPCLS</sequence>
<comment type="caution">
    <text evidence="1">The sequence shown here is derived from an EMBL/GenBank/DDBJ whole genome shotgun (WGS) entry which is preliminary data.</text>
</comment>
<name>A0A1X3IUR2_ECOLX</name>
<accession>A0A1X3IUR2</accession>
<evidence type="ECO:0000313" key="1">
    <source>
        <dbReference type="EMBL" id="OSK88433.1"/>
    </source>
</evidence>